<reference evidence="3 4" key="1">
    <citation type="submission" date="2017-12" db="EMBL/GenBank/DDBJ databases">
        <title>Sequencing, de novo assembly and annotation of complete genome of a new Thraustochytrid species, strain FCC1311.</title>
        <authorList>
            <person name="Sedici K."/>
            <person name="Godart F."/>
            <person name="Aiese Cigliano R."/>
            <person name="Sanseverino W."/>
            <person name="Barakat M."/>
            <person name="Ortet P."/>
            <person name="Marechal E."/>
            <person name="Cagnac O."/>
            <person name="Amato A."/>
        </authorList>
    </citation>
    <scope>NUCLEOTIDE SEQUENCE [LARGE SCALE GENOMIC DNA]</scope>
</reference>
<gene>
    <name evidence="3" type="ORF">FCC1311_081382</name>
</gene>
<dbReference type="Pfam" id="PF26607">
    <property type="entry name" value="DUF8189"/>
    <property type="match status" value="1"/>
</dbReference>
<proteinExistence type="predicted"/>
<dbReference type="SUPFAM" id="SSF89372">
    <property type="entry name" value="Fucose-specific lectin"/>
    <property type="match status" value="1"/>
</dbReference>
<evidence type="ECO:0000313" key="3">
    <source>
        <dbReference type="EMBL" id="GBG31913.1"/>
    </source>
</evidence>
<organism evidence="3 4">
    <name type="scientific">Hondaea fermentalgiana</name>
    <dbReference type="NCBI Taxonomy" id="2315210"/>
    <lineage>
        <taxon>Eukaryota</taxon>
        <taxon>Sar</taxon>
        <taxon>Stramenopiles</taxon>
        <taxon>Bigyra</taxon>
        <taxon>Labyrinthulomycetes</taxon>
        <taxon>Thraustochytrida</taxon>
        <taxon>Thraustochytriidae</taxon>
        <taxon>Hondaea</taxon>
    </lineage>
</organism>
<sequence>MKMETETPTRRTSRRTSTALPGALLVVTALLCAFMLLRHDLASLVVVQAPAPPPPVQINVFVNVPEAQMDDSQTSLVGPDDQDESSDGPTSLGYPIEVFARGNRTIFAMESLHNGMLFVVALGKDGQLWHSYQELPSAKWKDWAPLTSFCPNATDARRLCKFDADPNIGKNADGRLEIFARFEENLDLWQMHQTDPNDPTSWSHPREGSCVDQDQDTSIWHCLEPGMPDVQTTASYWIIDSPVFPTSDISVLRNETSGKLQVYFRNFEGHLYMVEQIEAGASDQYTVPRVIAPELIFI</sequence>
<dbReference type="Proteomes" id="UP000241890">
    <property type="component" value="Unassembled WGS sequence"/>
</dbReference>
<protein>
    <recommendedName>
        <fullName evidence="2">PLL-like beta propeller domain-containing protein</fullName>
    </recommendedName>
</protein>
<accession>A0A2R5GTD4</accession>
<name>A0A2R5GTD4_9STRA</name>
<evidence type="ECO:0000313" key="4">
    <source>
        <dbReference type="Proteomes" id="UP000241890"/>
    </source>
</evidence>
<keyword evidence="4" id="KW-1185">Reference proteome</keyword>
<dbReference type="AlphaFoldDB" id="A0A2R5GTD4"/>
<dbReference type="InterPro" id="IPR058502">
    <property type="entry name" value="PLL-like_beta-prop"/>
</dbReference>
<dbReference type="EMBL" id="BEYU01000109">
    <property type="protein sequence ID" value="GBG31913.1"/>
    <property type="molecule type" value="Genomic_DNA"/>
</dbReference>
<feature type="region of interest" description="Disordered" evidence="1">
    <location>
        <begin position="71"/>
        <end position="92"/>
    </location>
</feature>
<comment type="caution">
    <text evidence="3">The sequence shown here is derived from an EMBL/GenBank/DDBJ whole genome shotgun (WGS) entry which is preliminary data.</text>
</comment>
<dbReference type="InParanoid" id="A0A2R5GTD4"/>
<feature type="domain" description="PLL-like beta propeller" evidence="2">
    <location>
        <begin position="114"/>
        <end position="204"/>
    </location>
</feature>
<evidence type="ECO:0000256" key="1">
    <source>
        <dbReference type="SAM" id="MobiDB-lite"/>
    </source>
</evidence>
<evidence type="ECO:0000259" key="2">
    <source>
        <dbReference type="Pfam" id="PF26607"/>
    </source>
</evidence>